<dbReference type="RefSeq" id="WP_358140766.1">
    <property type="nucleotide sequence ID" value="NZ_JBFALK010000029.1"/>
</dbReference>
<gene>
    <name evidence="3" type="ORF">AB0I59_37410</name>
</gene>
<dbReference type="EMBL" id="JBFALK010000029">
    <property type="protein sequence ID" value="MEV0974307.1"/>
    <property type="molecule type" value="Genomic_DNA"/>
</dbReference>
<proteinExistence type="predicted"/>
<dbReference type="PROSITE" id="PS51257">
    <property type="entry name" value="PROKAR_LIPOPROTEIN"/>
    <property type="match status" value="1"/>
</dbReference>
<feature type="chain" id="PRO_5047340485" evidence="1">
    <location>
        <begin position="23"/>
        <end position="243"/>
    </location>
</feature>
<dbReference type="Proteomes" id="UP001551675">
    <property type="component" value="Unassembled WGS sequence"/>
</dbReference>
<name>A0ABV3GSM8_MICGL</name>
<feature type="signal peptide" evidence="1">
    <location>
        <begin position="1"/>
        <end position="22"/>
    </location>
</feature>
<sequence>MRKQLRFLGAVVTAGICVSALGACDLRAKSTLQDDAVVSEKITSVRLDNDSGGITLRGGKNATEVSVRRLMEYRGDPREGTTYRVENGVLILEGCGRHCSVNYTVDLPAGLPVSGETSSGAVALTDVGEVDVTTTSGAIELDGVTGAVVARTSNGRITGRGLNGGRVQARTSNGAIDLTLVTPQDVRAETSNGGITLTVPAGRYKVSARTQNGGKDIGVSDDPAGEHQLDLTTSNGAITVKPA</sequence>
<keyword evidence="1" id="KW-0732">Signal</keyword>
<dbReference type="InterPro" id="IPR025164">
    <property type="entry name" value="Toastrack_DUF4097"/>
</dbReference>
<comment type="caution">
    <text evidence="3">The sequence shown here is derived from an EMBL/GenBank/DDBJ whole genome shotgun (WGS) entry which is preliminary data.</text>
</comment>
<accession>A0ABV3GSM8</accession>
<evidence type="ECO:0000313" key="3">
    <source>
        <dbReference type="EMBL" id="MEV0974307.1"/>
    </source>
</evidence>
<reference evidence="3 4" key="1">
    <citation type="submission" date="2024-06" db="EMBL/GenBank/DDBJ databases">
        <title>The Natural Products Discovery Center: Release of the First 8490 Sequenced Strains for Exploring Actinobacteria Biosynthetic Diversity.</title>
        <authorList>
            <person name="Kalkreuter E."/>
            <person name="Kautsar S.A."/>
            <person name="Yang D."/>
            <person name="Bader C.D."/>
            <person name="Teijaro C.N."/>
            <person name="Fluegel L."/>
            <person name="Davis C.M."/>
            <person name="Simpson J.R."/>
            <person name="Lauterbach L."/>
            <person name="Steele A.D."/>
            <person name="Gui C."/>
            <person name="Meng S."/>
            <person name="Li G."/>
            <person name="Viehrig K."/>
            <person name="Ye F."/>
            <person name="Su P."/>
            <person name="Kiefer A.F."/>
            <person name="Nichols A."/>
            <person name="Cepeda A.J."/>
            <person name="Yan W."/>
            <person name="Fan B."/>
            <person name="Jiang Y."/>
            <person name="Adhikari A."/>
            <person name="Zheng C.-J."/>
            <person name="Schuster L."/>
            <person name="Cowan T.M."/>
            <person name="Smanski M.J."/>
            <person name="Chevrette M.G."/>
            <person name="De Carvalho L.P.S."/>
            <person name="Shen B."/>
        </authorList>
    </citation>
    <scope>NUCLEOTIDE SEQUENCE [LARGE SCALE GENOMIC DNA]</scope>
    <source>
        <strain evidence="3 4">NPDC050100</strain>
    </source>
</reference>
<protein>
    <submittedName>
        <fullName evidence="3">DUF4097 family beta strand repeat-containing protein</fullName>
    </submittedName>
</protein>
<keyword evidence="4" id="KW-1185">Reference proteome</keyword>
<evidence type="ECO:0000259" key="2">
    <source>
        <dbReference type="Pfam" id="PF13349"/>
    </source>
</evidence>
<dbReference type="Pfam" id="PF13349">
    <property type="entry name" value="DUF4097"/>
    <property type="match status" value="1"/>
</dbReference>
<evidence type="ECO:0000256" key="1">
    <source>
        <dbReference type="SAM" id="SignalP"/>
    </source>
</evidence>
<evidence type="ECO:0000313" key="4">
    <source>
        <dbReference type="Proteomes" id="UP001551675"/>
    </source>
</evidence>
<feature type="domain" description="DUF4097" evidence="2">
    <location>
        <begin position="116"/>
        <end position="240"/>
    </location>
</feature>
<organism evidence="3 4">
    <name type="scientific">Microtetraspora glauca</name>
    <dbReference type="NCBI Taxonomy" id="1996"/>
    <lineage>
        <taxon>Bacteria</taxon>
        <taxon>Bacillati</taxon>
        <taxon>Actinomycetota</taxon>
        <taxon>Actinomycetes</taxon>
        <taxon>Streptosporangiales</taxon>
        <taxon>Streptosporangiaceae</taxon>
        <taxon>Microtetraspora</taxon>
    </lineage>
</organism>